<dbReference type="PRINTS" id="PR00455">
    <property type="entry name" value="HTHTETR"/>
</dbReference>
<dbReference type="PANTHER" id="PTHR43479:SF7">
    <property type="entry name" value="TETR-FAMILY TRANSCRIPTIONAL REGULATOR"/>
    <property type="match status" value="1"/>
</dbReference>
<dbReference type="InterPro" id="IPR050624">
    <property type="entry name" value="HTH-type_Tx_Regulator"/>
</dbReference>
<gene>
    <name evidence="4" type="ORF">ACFFK0_13945</name>
</gene>
<dbReference type="Gene3D" id="1.10.357.10">
    <property type="entry name" value="Tetracycline Repressor, domain 2"/>
    <property type="match status" value="1"/>
</dbReference>
<evidence type="ECO:0000256" key="2">
    <source>
        <dbReference type="PROSITE-ProRule" id="PRU00335"/>
    </source>
</evidence>
<dbReference type="PROSITE" id="PS50977">
    <property type="entry name" value="HTH_TETR_2"/>
    <property type="match status" value="1"/>
</dbReference>
<feature type="domain" description="HTH tetR-type" evidence="3">
    <location>
        <begin position="11"/>
        <end position="71"/>
    </location>
</feature>
<reference evidence="4 5" key="1">
    <citation type="submission" date="2024-09" db="EMBL/GenBank/DDBJ databases">
        <authorList>
            <person name="Sun Q."/>
            <person name="Mori K."/>
        </authorList>
    </citation>
    <scope>NUCLEOTIDE SEQUENCE [LARGE SCALE GENOMIC DNA]</scope>
    <source>
        <strain evidence="4 5">CCM 7759</strain>
    </source>
</reference>
<evidence type="ECO:0000313" key="4">
    <source>
        <dbReference type="EMBL" id="MFC0213542.1"/>
    </source>
</evidence>
<keyword evidence="1 2" id="KW-0238">DNA-binding</keyword>
<dbReference type="Pfam" id="PF00440">
    <property type="entry name" value="TetR_N"/>
    <property type="match status" value="1"/>
</dbReference>
<evidence type="ECO:0000259" key="3">
    <source>
        <dbReference type="PROSITE" id="PS50977"/>
    </source>
</evidence>
<sequence length="194" mass="22754">MSDKKEDRRVQRTRTMLHEALLDLIVEKGYEAITVQDLIDRANIGRSTFYFHFVDKEELLVDTINRTREFLKEQMSKRTIAEETGRTSFGFSLAILQHVQSHKQIYRATVGKQSGALVLHHMKRMITDLAREEIEMQLSSSDSSLIPQDLAVEFVVNTLMTLMIWWMDRNAHYSAYEMDRMFHQLILNGIGWEE</sequence>
<dbReference type="Proteomes" id="UP001589776">
    <property type="component" value="Unassembled WGS sequence"/>
</dbReference>
<accession>A0ABV6DLL6</accession>
<dbReference type="PANTHER" id="PTHR43479">
    <property type="entry name" value="ACREF/ENVCD OPERON REPRESSOR-RELATED"/>
    <property type="match status" value="1"/>
</dbReference>
<dbReference type="RefSeq" id="WP_062494112.1">
    <property type="nucleotide sequence ID" value="NZ_JBHLWN010000054.1"/>
</dbReference>
<evidence type="ECO:0000256" key="1">
    <source>
        <dbReference type="ARBA" id="ARBA00023125"/>
    </source>
</evidence>
<feature type="DNA-binding region" description="H-T-H motif" evidence="2">
    <location>
        <begin position="34"/>
        <end position="53"/>
    </location>
</feature>
<name>A0ABV6DLL6_9BACL</name>
<dbReference type="InterPro" id="IPR039532">
    <property type="entry name" value="TetR_C_Firmicutes"/>
</dbReference>
<dbReference type="Pfam" id="PF14278">
    <property type="entry name" value="TetR_C_8"/>
    <property type="match status" value="1"/>
</dbReference>
<organism evidence="4 5">
    <name type="scientific">Paenibacillus chartarius</name>
    <dbReference type="NCBI Taxonomy" id="747481"/>
    <lineage>
        <taxon>Bacteria</taxon>
        <taxon>Bacillati</taxon>
        <taxon>Bacillota</taxon>
        <taxon>Bacilli</taxon>
        <taxon>Bacillales</taxon>
        <taxon>Paenibacillaceae</taxon>
        <taxon>Paenibacillus</taxon>
    </lineage>
</organism>
<dbReference type="InterPro" id="IPR009057">
    <property type="entry name" value="Homeodomain-like_sf"/>
</dbReference>
<evidence type="ECO:0000313" key="5">
    <source>
        <dbReference type="Proteomes" id="UP001589776"/>
    </source>
</evidence>
<dbReference type="SUPFAM" id="SSF46689">
    <property type="entry name" value="Homeodomain-like"/>
    <property type="match status" value="1"/>
</dbReference>
<keyword evidence="5" id="KW-1185">Reference proteome</keyword>
<comment type="caution">
    <text evidence="4">The sequence shown here is derived from an EMBL/GenBank/DDBJ whole genome shotgun (WGS) entry which is preliminary data.</text>
</comment>
<dbReference type="InterPro" id="IPR001647">
    <property type="entry name" value="HTH_TetR"/>
</dbReference>
<dbReference type="EMBL" id="JBHLWN010000054">
    <property type="protein sequence ID" value="MFC0213542.1"/>
    <property type="molecule type" value="Genomic_DNA"/>
</dbReference>
<protein>
    <submittedName>
        <fullName evidence="4">TetR/AcrR family transcriptional regulator</fullName>
    </submittedName>
</protein>
<proteinExistence type="predicted"/>